<evidence type="ECO:0000313" key="2">
    <source>
        <dbReference type="EMBL" id="TWB23453.1"/>
    </source>
</evidence>
<dbReference type="SUPFAM" id="SSF47598">
    <property type="entry name" value="Ribbon-helix-helix"/>
    <property type="match status" value="1"/>
</dbReference>
<feature type="compositionally biased region" description="Basic and acidic residues" evidence="1">
    <location>
        <begin position="12"/>
        <end position="27"/>
    </location>
</feature>
<dbReference type="InterPro" id="IPR010985">
    <property type="entry name" value="Ribbon_hlx_hlx"/>
</dbReference>
<reference evidence="2 3" key="1">
    <citation type="submission" date="2019-06" db="EMBL/GenBank/DDBJ databases">
        <title>Genomic Encyclopedia of Type Strains, Phase IV (KMG-V): Genome sequencing to study the core and pangenomes of soil and plant-associated prokaryotes.</title>
        <authorList>
            <person name="Whitman W."/>
        </authorList>
    </citation>
    <scope>NUCLEOTIDE SEQUENCE [LARGE SCALE GENOMIC DNA]</scope>
    <source>
        <strain evidence="2 3">BR 11880</strain>
    </source>
</reference>
<accession>A0A560FPA0</accession>
<comment type="caution">
    <text evidence="2">The sequence shown here is derived from an EMBL/GenBank/DDBJ whole genome shotgun (WGS) entry which is preliminary data.</text>
</comment>
<evidence type="ECO:0000313" key="3">
    <source>
        <dbReference type="Proteomes" id="UP000319859"/>
    </source>
</evidence>
<sequence length="82" mass="8848">MTRRPAPVLGARPRDDAQRWVDGDGKGRTAPKAEAYSARLTIDVTPALRGRIKVAAFNQGVTVADLLRAMLEERFGTEAGPS</sequence>
<organism evidence="2 3">
    <name type="scientific">Nitrospirillum amazonense</name>
    <dbReference type="NCBI Taxonomy" id="28077"/>
    <lineage>
        <taxon>Bacteria</taxon>
        <taxon>Pseudomonadati</taxon>
        <taxon>Pseudomonadota</taxon>
        <taxon>Alphaproteobacteria</taxon>
        <taxon>Rhodospirillales</taxon>
        <taxon>Azospirillaceae</taxon>
        <taxon>Nitrospirillum</taxon>
    </lineage>
</organism>
<dbReference type="RefSeq" id="WP_145748663.1">
    <property type="nucleotide sequence ID" value="NZ_VITN01000002.1"/>
</dbReference>
<feature type="region of interest" description="Disordered" evidence="1">
    <location>
        <begin position="1"/>
        <end position="32"/>
    </location>
</feature>
<proteinExistence type="predicted"/>
<protein>
    <submittedName>
        <fullName evidence="2">Plasmid segregation centromere-binding protein ParG</fullName>
    </submittedName>
</protein>
<dbReference type="EMBL" id="VITN01000002">
    <property type="protein sequence ID" value="TWB23453.1"/>
    <property type="molecule type" value="Genomic_DNA"/>
</dbReference>
<dbReference type="AlphaFoldDB" id="A0A560FPA0"/>
<gene>
    <name evidence="2" type="ORF">FBZ89_102208</name>
</gene>
<dbReference type="GO" id="GO:0006355">
    <property type="term" value="P:regulation of DNA-templated transcription"/>
    <property type="evidence" value="ECO:0007669"/>
    <property type="project" value="InterPro"/>
</dbReference>
<dbReference type="OrthoDB" id="7508186at2"/>
<dbReference type="Proteomes" id="UP000319859">
    <property type="component" value="Unassembled WGS sequence"/>
</dbReference>
<name>A0A560FPA0_9PROT</name>
<evidence type="ECO:0000256" key="1">
    <source>
        <dbReference type="SAM" id="MobiDB-lite"/>
    </source>
</evidence>